<protein>
    <submittedName>
        <fullName evidence="5">Oxidoreductase</fullName>
    </submittedName>
</protein>
<keyword evidence="2" id="KW-0808">Transferase</keyword>
<name>A0A4Y9QY87_9BACT</name>
<dbReference type="GO" id="GO:0032259">
    <property type="term" value="P:methylation"/>
    <property type="evidence" value="ECO:0007669"/>
    <property type="project" value="UniProtKB-KW"/>
</dbReference>
<dbReference type="PANTHER" id="PTHR43042:SF2">
    <property type="entry name" value="SAM-DEPENDENT METHYLTRANSFERASE"/>
    <property type="match status" value="1"/>
</dbReference>
<evidence type="ECO:0000313" key="6">
    <source>
        <dbReference type="Proteomes" id="UP000297647"/>
    </source>
</evidence>
<dbReference type="Gene3D" id="2.60.40.1180">
    <property type="entry name" value="Golgi alpha-mannosidase II"/>
    <property type="match status" value="1"/>
</dbReference>
<reference evidence="5 6" key="1">
    <citation type="submission" date="2019-03" db="EMBL/GenBank/DDBJ databases">
        <title>Algoriphagus sp. nov, a new strain isolated from root system soil of mangrove plant Kandelia.</title>
        <authorList>
            <person name="Yin Q."/>
            <person name="Wang K."/>
            <person name="Song Z."/>
        </authorList>
    </citation>
    <scope>NUCLEOTIDE SEQUENCE [LARGE SCALE GENOMIC DNA]</scope>
    <source>
        <strain evidence="5 6">XY-J91</strain>
    </source>
</reference>
<evidence type="ECO:0000259" key="4">
    <source>
        <dbReference type="Pfam" id="PF10672"/>
    </source>
</evidence>
<dbReference type="OrthoDB" id="9805492at2"/>
<dbReference type="Proteomes" id="UP000297647">
    <property type="component" value="Unassembled WGS sequence"/>
</dbReference>
<keyword evidence="3" id="KW-0949">S-adenosyl-L-methionine</keyword>
<dbReference type="GO" id="GO:0008168">
    <property type="term" value="F:methyltransferase activity"/>
    <property type="evidence" value="ECO:0007669"/>
    <property type="project" value="UniProtKB-KW"/>
</dbReference>
<accession>A0A4Y9QY87</accession>
<dbReference type="InterPro" id="IPR019614">
    <property type="entry name" value="SAM-dep_methyl-trfase"/>
</dbReference>
<evidence type="ECO:0000313" key="5">
    <source>
        <dbReference type="EMBL" id="TFV97444.1"/>
    </source>
</evidence>
<dbReference type="InterPro" id="IPR013780">
    <property type="entry name" value="Glyco_hydro_b"/>
</dbReference>
<keyword evidence="1" id="KW-0489">Methyltransferase</keyword>
<organism evidence="5 6">
    <name type="scientific">Algoriphagus kandeliae</name>
    <dbReference type="NCBI Taxonomy" id="2562278"/>
    <lineage>
        <taxon>Bacteria</taxon>
        <taxon>Pseudomonadati</taxon>
        <taxon>Bacteroidota</taxon>
        <taxon>Cytophagia</taxon>
        <taxon>Cytophagales</taxon>
        <taxon>Cyclobacteriaceae</taxon>
        <taxon>Algoriphagus</taxon>
    </lineage>
</organism>
<dbReference type="RefSeq" id="WP_135070081.1">
    <property type="nucleotide sequence ID" value="NZ_SPSB01000001.1"/>
</dbReference>
<dbReference type="SUPFAM" id="SSF53335">
    <property type="entry name" value="S-adenosyl-L-methionine-dependent methyltransferases"/>
    <property type="match status" value="1"/>
</dbReference>
<evidence type="ECO:0000256" key="2">
    <source>
        <dbReference type="ARBA" id="ARBA00022679"/>
    </source>
</evidence>
<comment type="caution">
    <text evidence="5">The sequence shown here is derived from an EMBL/GenBank/DDBJ whole genome shotgun (WGS) entry which is preliminary data.</text>
</comment>
<dbReference type="AlphaFoldDB" id="A0A4Y9QY87"/>
<dbReference type="PANTHER" id="PTHR43042">
    <property type="entry name" value="SAM-DEPENDENT METHYLTRANSFERASE"/>
    <property type="match status" value="1"/>
</dbReference>
<proteinExistence type="predicted"/>
<dbReference type="EMBL" id="SPSB01000001">
    <property type="protein sequence ID" value="TFV97444.1"/>
    <property type="molecule type" value="Genomic_DNA"/>
</dbReference>
<evidence type="ECO:0000256" key="3">
    <source>
        <dbReference type="ARBA" id="ARBA00022691"/>
    </source>
</evidence>
<sequence length="298" mass="34535">MKESILSLSPGLWKDYELIDTGGFEKLERFGEFIISRPEPQAIWDKSLSESEWRKRAHAHFAKEKNNPEKGRWEQLRKMPHNWQISYENREGLKMKLNLAQTSFKHIGLFPEQAVNWDYIYQTIQNFPGSKPKVLNLFAYTGAASVAARAAGAEVTHLDAVKQVVTWSRHNMEASDLDGIRWIVDDAMKFIKREARRGNLYQGIILDPPAYGRGPDGEKWVLEEQINEMLKVCAEILDPKDHFLLLNMYSLSFSSLIAVNLIQSNFKNIQNAEHGELYLEDSFHKKLPLGIFYRFRSF</sequence>
<dbReference type="InterPro" id="IPR029063">
    <property type="entry name" value="SAM-dependent_MTases_sf"/>
</dbReference>
<dbReference type="Pfam" id="PF10672">
    <property type="entry name" value="Methyltrans_SAM"/>
    <property type="match status" value="1"/>
</dbReference>
<dbReference type="CDD" id="cd02440">
    <property type="entry name" value="AdoMet_MTases"/>
    <property type="match status" value="1"/>
</dbReference>
<dbReference type="Gene3D" id="3.40.50.150">
    <property type="entry name" value="Vaccinia Virus protein VP39"/>
    <property type="match status" value="1"/>
</dbReference>
<gene>
    <name evidence="5" type="ORF">E4S40_01950</name>
</gene>
<feature type="domain" description="S-adenosylmethionine-dependent methyltransferase" evidence="4">
    <location>
        <begin position="83"/>
        <end position="242"/>
    </location>
</feature>
<evidence type="ECO:0000256" key="1">
    <source>
        <dbReference type="ARBA" id="ARBA00022603"/>
    </source>
</evidence>
<keyword evidence="6" id="KW-1185">Reference proteome</keyword>